<sequence>MGKACKLCLPPHLRKLEEIIVLKCIFSLFKASSAGEYIQSALHAYVTRDSGAMSFSDHKEVMRNGLRSIDKNSIFRTEAYGRICSPKIYNESFCTILQRKELKVAQCKSAPKTLQIIISINFVPHVFEVISKRRKMNILLLI</sequence>
<accession>A0AAV4MV66</accession>
<dbReference type="Proteomes" id="UP001054945">
    <property type="component" value="Unassembled WGS sequence"/>
</dbReference>
<reference evidence="1 2" key="1">
    <citation type="submission" date="2021-06" db="EMBL/GenBank/DDBJ databases">
        <title>Caerostris extrusa draft genome.</title>
        <authorList>
            <person name="Kono N."/>
            <person name="Arakawa K."/>
        </authorList>
    </citation>
    <scope>NUCLEOTIDE SEQUENCE [LARGE SCALE GENOMIC DNA]</scope>
</reference>
<gene>
    <name evidence="1" type="ORF">CEXT_25281</name>
</gene>
<protein>
    <submittedName>
        <fullName evidence="1">Uncharacterized protein</fullName>
    </submittedName>
</protein>
<evidence type="ECO:0000313" key="2">
    <source>
        <dbReference type="Proteomes" id="UP001054945"/>
    </source>
</evidence>
<evidence type="ECO:0000313" key="1">
    <source>
        <dbReference type="EMBL" id="GIX75861.1"/>
    </source>
</evidence>
<organism evidence="1 2">
    <name type="scientific">Caerostris extrusa</name>
    <name type="common">Bark spider</name>
    <name type="synonym">Caerostris bankana</name>
    <dbReference type="NCBI Taxonomy" id="172846"/>
    <lineage>
        <taxon>Eukaryota</taxon>
        <taxon>Metazoa</taxon>
        <taxon>Ecdysozoa</taxon>
        <taxon>Arthropoda</taxon>
        <taxon>Chelicerata</taxon>
        <taxon>Arachnida</taxon>
        <taxon>Araneae</taxon>
        <taxon>Araneomorphae</taxon>
        <taxon>Entelegynae</taxon>
        <taxon>Araneoidea</taxon>
        <taxon>Araneidae</taxon>
        <taxon>Caerostris</taxon>
    </lineage>
</organism>
<dbReference type="AlphaFoldDB" id="A0AAV4MV66"/>
<keyword evidence="2" id="KW-1185">Reference proteome</keyword>
<dbReference type="EMBL" id="BPLR01020203">
    <property type="protein sequence ID" value="GIX75861.1"/>
    <property type="molecule type" value="Genomic_DNA"/>
</dbReference>
<comment type="caution">
    <text evidence="1">The sequence shown here is derived from an EMBL/GenBank/DDBJ whole genome shotgun (WGS) entry which is preliminary data.</text>
</comment>
<name>A0AAV4MV66_CAEEX</name>
<proteinExistence type="predicted"/>